<reference evidence="1" key="1">
    <citation type="submission" date="2024-07" db="EMBL/GenBank/DDBJ databases">
        <authorList>
            <person name="Yu S.T."/>
        </authorList>
    </citation>
    <scope>NUCLEOTIDE SEQUENCE</scope>
    <source>
        <strain evidence="1">R21</strain>
    </source>
</reference>
<accession>A0AB39PH99</accession>
<name>A0AB39PH99_9ACTN</name>
<gene>
    <name evidence="1" type="ORF">AB5J56_36515</name>
</gene>
<organism evidence="1">
    <name type="scientific">Streptomyces sp. R21</name>
    <dbReference type="NCBI Taxonomy" id="3238627"/>
    <lineage>
        <taxon>Bacteria</taxon>
        <taxon>Bacillati</taxon>
        <taxon>Actinomycetota</taxon>
        <taxon>Actinomycetes</taxon>
        <taxon>Kitasatosporales</taxon>
        <taxon>Streptomycetaceae</taxon>
        <taxon>Streptomyces</taxon>
    </lineage>
</organism>
<protein>
    <submittedName>
        <fullName evidence="1">Uncharacterized protein</fullName>
    </submittedName>
</protein>
<dbReference type="RefSeq" id="WP_369239299.1">
    <property type="nucleotide sequence ID" value="NZ_CP163435.1"/>
</dbReference>
<sequence length="125" mass="13065">MTEPPRPSHDFTTVYAENDLGLTALPFARRASTDGHGIVVEGNCPRCHGRTATEYRHGLPGTGTKGLLTWLTGAGAAPGNDAADLTREVHFCECGHPHPNLPADAAFVGCGASWRLAALTSGDVT</sequence>
<evidence type="ECO:0000313" key="1">
    <source>
        <dbReference type="EMBL" id="XDQ29877.1"/>
    </source>
</evidence>
<dbReference type="EMBL" id="CP163435">
    <property type="protein sequence ID" value="XDQ29877.1"/>
    <property type="molecule type" value="Genomic_DNA"/>
</dbReference>
<proteinExistence type="predicted"/>
<dbReference type="AlphaFoldDB" id="A0AB39PH99"/>